<dbReference type="AlphaFoldDB" id="A0A396IDC6"/>
<sequence length="48" mass="5756">MCGTVITHNQMESSNRIRRKCGRWVIYGSMEMRERHAEEEENKTEDLL</sequence>
<name>A0A396IDC6_MEDTR</name>
<dbReference type="EMBL" id="PSQE01000004">
    <property type="protein sequence ID" value="RHN63569.1"/>
    <property type="molecule type" value="Genomic_DNA"/>
</dbReference>
<dbReference type="Proteomes" id="UP000265566">
    <property type="component" value="Chromosome 4"/>
</dbReference>
<gene>
    <name evidence="1" type="ORF">MtrunA17_Chr4g0059721</name>
</gene>
<protein>
    <submittedName>
        <fullName evidence="1">Uncharacterized protein</fullName>
    </submittedName>
</protein>
<accession>A0A396IDC6</accession>
<reference evidence="2" key="1">
    <citation type="journal article" date="2018" name="Nat. Plants">
        <title>Whole-genome landscape of Medicago truncatula symbiotic genes.</title>
        <authorList>
            <person name="Pecrix Y."/>
            <person name="Staton S.E."/>
            <person name="Sallet E."/>
            <person name="Lelandais-Briere C."/>
            <person name="Moreau S."/>
            <person name="Carrere S."/>
            <person name="Blein T."/>
            <person name="Jardinaud M.F."/>
            <person name="Latrasse D."/>
            <person name="Zouine M."/>
            <person name="Zahm M."/>
            <person name="Kreplak J."/>
            <person name="Mayjonade B."/>
            <person name="Satge C."/>
            <person name="Perez M."/>
            <person name="Cauet S."/>
            <person name="Marande W."/>
            <person name="Chantry-Darmon C."/>
            <person name="Lopez-Roques C."/>
            <person name="Bouchez O."/>
            <person name="Berard A."/>
            <person name="Debelle F."/>
            <person name="Munos S."/>
            <person name="Bendahmane A."/>
            <person name="Berges H."/>
            <person name="Niebel A."/>
            <person name="Buitink J."/>
            <person name="Frugier F."/>
            <person name="Benhamed M."/>
            <person name="Crespi M."/>
            <person name="Gouzy J."/>
            <person name="Gamas P."/>
        </authorList>
    </citation>
    <scope>NUCLEOTIDE SEQUENCE [LARGE SCALE GENOMIC DNA]</scope>
    <source>
        <strain evidence="2">cv. Jemalong A17</strain>
    </source>
</reference>
<proteinExistence type="predicted"/>
<comment type="caution">
    <text evidence="1">The sequence shown here is derived from an EMBL/GenBank/DDBJ whole genome shotgun (WGS) entry which is preliminary data.</text>
</comment>
<evidence type="ECO:0000313" key="2">
    <source>
        <dbReference type="Proteomes" id="UP000265566"/>
    </source>
</evidence>
<organism evidence="1 2">
    <name type="scientific">Medicago truncatula</name>
    <name type="common">Barrel medic</name>
    <name type="synonym">Medicago tribuloides</name>
    <dbReference type="NCBI Taxonomy" id="3880"/>
    <lineage>
        <taxon>Eukaryota</taxon>
        <taxon>Viridiplantae</taxon>
        <taxon>Streptophyta</taxon>
        <taxon>Embryophyta</taxon>
        <taxon>Tracheophyta</taxon>
        <taxon>Spermatophyta</taxon>
        <taxon>Magnoliopsida</taxon>
        <taxon>eudicotyledons</taxon>
        <taxon>Gunneridae</taxon>
        <taxon>Pentapetalae</taxon>
        <taxon>rosids</taxon>
        <taxon>fabids</taxon>
        <taxon>Fabales</taxon>
        <taxon>Fabaceae</taxon>
        <taxon>Papilionoideae</taxon>
        <taxon>50 kb inversion clade</taxon>
        <taxon>NPAAA clade</taxon>
        <taxon>Hologalegina</taxon>
        <taxon>IRL clade</taxon>
        <taxon>Trifolieae</taxon>
        <taxon>Medicago</taxon>
    </lineage>
</organism>
<dbReference type="Gramene" id="rna26285">
    <property type="protein sequence ID" value="RHN63569.1"/>
    <property type="gene ID" value="gene26285"/>
</dbReference>
<evidence type="ECO:0000313" key="1">
    <source>
        <dbReference type="EMBL" id="RHN63569.1"/>
    </source>
</evidence>